<evidence type="ECO:0000256" key="1">
    <source>
        <dbReference type="SAM" id="SignalP"/>
    </source>
</evidence>
<sequence>MRDTAAVLTLLTTAALASPTTPPPPKCTYGAYRCANPPTKIEVCDYYGNWQLDWPCPQGTSCQVLASGGGMIPYCTTPSTPPPPPPTQCTTPGKYECMGTAAIQVCNAMGSYEKVGDCPAGTKCGLLGGMPYCL</sequence>
<organism evidence="2 3">
    <name type="scientific">Echria macrotheca</name>
    <dbReference type="NCBI Taxonomy" id="438768"/>
    <lineage>
        <taxon>Eukaryota</taxon>
        <taxon>Fungi</taxon>
        <taxon>Dikarya</taxon>
        <taxon>Ascomycota</taxon>
        <taxon>Pezizomycotina</taxon>
        <taxon>Sordariomycetes</taxon>
        <taxon>Sordariomycetidae</taxon>
        <taxon>Sordariales</taxon>
        <taxon>Schizotheciaceae</taxon>
        <taxon>Echria</taxon>
    </lineage>
</organism>
<dbReference type="AlphaFoldDB" id="A0AAJ0B4H6"/>
<dbReference type="EMBL" id="MU839842">
    <property type="protein sequence ID" value="KAK1751538.1"/>
    <property type="molecule type" value="Genomic_DNA"/>
</dbReference>
<comment type="caution">
    <text evidence="2">The sequence shown here is derived from an EMBL/GenBank/DDBJ whole genome shotgun (WGS) entry which is preliminary data.</text>
</comment>
<evidence type="ECO:0000313" key="2">
    <source>
        <dbReference type="EMBL" id="KAK1751538.1"/>
    </source>
</evidence>
<keyword evidence="1" id="KW-0732">Signal</keyword>
<proteinExistence type="predicted"/>
<name>A0AAJ0B4H6_9PEZI</name>
<feature type="signal peptide" evidence="1">
    <location>
        <begin position="1"/>
        <end position="17"/>
    </location>
</feature>
<feature type="chain" id="PRO_5042485601" evidence="1">
    <location>
        <begin position="18"/>
        <end position="134"/>
    </location>
</feature>
<evidence type="ECO:0000313" key="3">
    <source>
        <dbReference type="Proteomes" id="UP001239445"/>
    </source>
</evidence>
<protein>
    <submittedName>
        <fullName evidence="2">Uncharacterized protein</fullName>
    </submittedName>
</protein>
<keyword evidence="3" id="KW-1185">Reference proteome</keyword>
<reference evidence="2" key="1">
    <citation type="submission" date="2023-06" db="EMBL/GenBank/DDBJ databases">
        <title>Genome-scale phylogeny and comparative genomics of the fungal order Sordariales.</title>
        <authorList>
            <consortium name="Lawrence Berkeley National Laboratory"/>
            <person name="Hensen N."/>
            <person name="Bonometti L."/>
            <person name="Westerberg I."/>
            <person name="Brannstrom I.O."/>
            <person name="Guillou S."/>
            <person name="Cros-Aarteil S."/>
            <person name="Calhoun S."/>
            <person name="Haridas S."/>
            <person name="Kuo A."/>
            <person name="Mondo S."/>
            <person name="Pangilinan J."/>
            <person name="Riley R."/>
            <person name="Labutti K."/>
            <person name="Andreopoulos B."/>
            <person name="Lipzen A."/>
            <person name="Chen C."/>
            <person name="Yanf M."/>
            <person name="Daum C."/>
            <person name="Ng V."/>
            <person name="Clum A."/>
            <person name="Steindorff A."/>
            <person name="Ohm R."/>
            <person name="Martin F."/>
            <person name="Silar P."/>
            <person name="Natvig D."/>
            <person name="Lalanne C."/>
            <person name="Gautier V."/>
            <person name="Ament-Velasquez S.L."/>
            <person name="Kruys A."/>
            <person name="Hutchinson M.I."/>
            <person name="Powell A.J."/>
            <person name="Barry K."/>
            <person name="Miller A.N."/>
            <person name="Grigoriev I.V."/>
            <person name="Debuchy R."/>
            <person name="Gladieux P."/>
            <person name="Thoren M.H."/>
            <person name="Johannesson H."/>
        </authorList>
    </citation>
    <scope>NUCLEOTIDE SEQUENCE</scope>
    <source>
        <strain evidence="2">PSN4</strain>
    </source>
</reference>
<dbReference type="Proteomes" id="UP001239445">
    <property type="component" value="Unassembled WGS sequence"/>
</dbReference>
<accession>A0AAJ0B4H6</accession>
<gene>
    <name evidence="2" type="ORF">QBC47DRAFT_83019</name>
</gene>